<evidence type="ECO:0000256" key="2">
    <source>
        <dbReference type="ARBA" id="ARBA00022614"/>
    </source>
</evidence>
<dbReference type="InterPro" id="IPR032675">
    <property type="entry name" value="LRR_dom_sf"/>
</dbReference>
<accession>A0A0W0Y1K7</accession>
<protein>
    <recommendedName>
        <fullName evidence="6">Leucine-rich repeat-containing protein (Substrate of the Dot/Icm secretion system)</fullName>
    </recommendedName>
</protein>
<proteinExistence type="predicted"/>
<dbReference type="InterPro" id="IPR001611">
    <property type="entry name" value="Leu-rich_rpt"/>
</dbReference>
<dbReference type="SMART" id="SM00368">
    <property type="entry name" value="LRR_RI"/>
    <property type="match status" value="8"/>
</dbReference>
<sequence length="550" mass="59738">MHPFVAGQIDQLKKGNFPEDYRIDLSYRVLGDSEIGALAQVLSSPPHGEAVTYNLSHNAFTAGGINALCDALTTKTFSSPLVFDLSYNQLNDDALHCLARALTSGRFPPLVTLKLGYNCFSANGAQFIADALASGHCPADLTLDFEGNRAFSETAATHFAHSLESKRWPNRLTLSLKSTNMKDAGMTQIAEKLASGPEQWTLIASFNGLTLKSMEKLAKTLPFLTNDLTLNLSSNSIRDDGAIALAASFQANGYPLRQTLILDFNGLTDAGAQSLAATLTQAKPEHRLSLSLAGNNLTSHSTTAFWQILKLKSCPPLTLNFKNNQLALLSVKTLAHALSTEKIPNGTVINLAKNKLKDSDVAALWQALTSETCPSRLTLNLSENGLTGDSLQSLLNQVEQFPNGLTLDLSSNRFTAEDNRALLDGLRKKGLPVGCRFLLSNNPNSPEQVELHQLTQASFHRALAFLTILQGYAQDHALSRLPVEIITAIFSDCMAHENPASVFKLHRLAAQQLAGVYRKRAQNKTDFFLKQEKTESTADVFVSAASLQLI</sequence>
<evidence type="ECO:0000313" key="5">
    <source>
        <dbReference type="Proteomes" id="UP000054608"/>
    </source>
</evidence>
<dbReference type="GO" id="GO:0005829">
    <property type="term" value="C:cytosol"/>
    <property type="evidence" value="ECO:0007669"/>
    <property type="project" value="TreeGrafter"/>
</dbReference>
<dbReference type="GO" id="GO:0005096">
    <property type="term" value="F:GTPase activator activity"/>
    <property type="evidence" value="ECO:0007669"/>
    <property type="project" value="UniProtKB-KW"/>
</dbReference>
<organism evidence="4 5">
    <name type="scientific">Legionella rubrilucens</name>
    <dbReference type="NCBI Taxonomy" id="458"/>
    <lineage>
        <taxon>Bacteria</taxon>
        <taxon>Pseudomonadati</taxon>
        <taxon>Pseudomonadota</taxon>
        <taxon>Gammaproteobacteria</taxon>
        <taxon>Legionellales</taxon>
        <taxon>Legionellaceae</taxon>
        <taxon>Legionella</taxon>
    </lineage>
</organism>
<dbReference type="GO" id="GO:0006913">
    <property type="term" value="P:nucleocytoplasmic transport"/>
    <property type="evidence" value="ECO:0007669"/>
    <property type="project" value="TreeGrafter"/>
</dbReference>
<keyword evidence="5" id="KW-1185">Reference proteome</keyword>
<dbReference type="SUPFAM" id="SSF52047">
    <property type="entry name" value="RNI-like"/>
    <property type="match status" value="2"/>
</dbReference>
<dbReference type="Gene3D" id="3.80.10.10">
    <property type="entry name" value="Ribonuclease Inhibitor"/>
    <property type="match status" value="2"/>
</dbReference>
<evidence type="ECO:0000256" key="1">
    <source>
        <dbReference type="ARBA" id="ARBA00022468"/>
    </source>
</evidence>
<name>A0A0W0Y1K7_9GAMM</name>
<dbReference type="PANTHER" id="PTHR24113:SF12">
    <property type="entry name" value="RAN GTPASE-ACTIVATING PROTEIN 1"/>
    <property type="match status" value="1"/>
</dbReference>
<evidence type="ECO:0000313" key="4">
    <source>
        <dbReference type="EMBL" id="KTD50530.1"/>
    </source>
</evidence>
<dbReference type="AlphaFoldDB" id="A0A0W0Y1K7"/>
<evidence type="ECO:0008006" key="6">
    <source>
        <dbReference type="Google" id="ProtNLM"/>
    </source>
</evidence>
<keyword evidence="1" id="KW-0343">GTPase activation</keyword>
<dbReference type="InterPro" id="IPR027038">
    <property type="entry name" value="RanGap"/>
</dbReference>
<dbReference type="Pfam" id="PF13516">
    <property type="entry name" value="LRR_6"/>
    <property type="match status" value="2"/>
</dbReference>
<dbReference type="GO" id="GO:0048471">
    <property type="term" value="C:perinuclear region of cytoplasm"/>
    <property type="evidence" value="ECO:0007669"/>
    <property type="project" value="TreeGrafter"/>
</dbReference>
<comment type="caution">
    <text evidence="4">The sequence shown here is derived from an EMBL/GenBank/DDBJ whole genome shotgun (WGS) entry which is preliminary data.</text>
</comment>
<dbReference type="OrthoDB" id="5651684at2"/>
<dbReference type="PATRIC" id="fig|458.5.peg.157"/>
<dbReference type="Proteomes" id="UP000054608">
    <property type="component" value="Unassembled WGS sequence"/>
</dbReference>
<dbReference type="RefSeq" id="WP_058530296.1">
    <property type="nucleotide sequence ID" value="NZ_CAAAIN010000003.1"/>
</dbReference>
<dbReference type="STRING" id="458.Lrub_0154"/>
<gene>
    <name evidence="4" type="ORF">Lrub_0154</name>
</gene>
<dbReference type="GO" id="GO:0031267">
    <property type="term" value="F:small GTPase binding"/>
    <property type="evidence" value="ECO:0007669"/>
    <property type="project" value="TreeGrafter"/>
</dbReference>
<keyword evidence="3" id="KW-0677">Repeat</keyword>
<reference evidence="4 5" key="1">
    <citation type="submission" date="2015-11" db="EMBL/GenBank/DDBJ databases">
        <title>Genomic analysis of 38 Legionella species identifies large and diverse effector repertoires.</title>
        <authorList>
            <person name="Burstein D."/>
            <person name="Amaro F."/>
            <person name="Zusman T."/>
            <person name="Lifshitz Z."/>
            <person name="Cohen O."/>
            <person name="Gilbert J.A."/>
            <person name="Pupko T."/>
            <person name="Shuman H.A."/>
            <person name="Segal G."/>
        </authorList>
    </citation>
    <scope>NUCLEOTIDE SEQUENCE [LARGE SCALE GENOMIC DNA]</scope>
    <source>
        <strain evidence="4 5">WA-270A-C2</strain>
    </source>
</reference>
<keyword evidence="2" id="KW-0433">Leucine-rich repeat</keyword>
<evidence type="ECO:0000256" key="3">
    <source>
        <dbReference type="ARBA" id="ARBA00022737"/>
    </source>
</evidence>
<dbReference type="PANTHER" id="PTHR24113">
    <property type="entry name" value="RAN GTPASE-ACTIVATING PROTEIN 1"/>
    <property type="match status" value="1"/>
</dbReference>
<dbReference type="EMBL" id="LNYT01000003">
    <property type="protein sequence ID" value="KTD50530.1"/>
    <property type="molecule type" value="Genomic_DNA"/>
</dbReference>